<dbReference type="PANTHER" id="PTHR45641">
    <property type="entry name" value="TETRATRICOPEPTIDE REPEAT PROTEIN (AFU_ORTHOLOGUE AFUA_6G03870)"/>
    <property type="match status" value="1"/>
</dbReference>
<dbReference type="InterPro" id="IPR019734">
    <property type="entry name" value="TPR_rpt"/>
</dbReference>
<organism evidence="6 7">
    <name type="scientific">Mucilaginibacter conchicola</name>
    <dbReference type="NCBI Taxonomy" id="2303333"/>
    <lineage>
        <taxon>Bacteria</taxon>
        <taxon>Pseudomonadati</taxon>
        <taxon>Bacteroidota</taxon>
        <taxon>Sphingobacteriia</taxon>
        <taxon>Sphingobacteriales</taxon>
        <taxon>Sphingobacteriaceae</taxon>
        <taxon>Mucilaginibacter</taxon>
    </lineage>
</organism>
<reference evidence="6 7" key="1">
    <citation type="submission" date="2018-08" db="EMBL/GenBank/DDBJ databases">
        <title>Mucilaginibacter sp. MYSH2.</title>
        <authorList>
            <person name="Seo T."/>
        </authorList>
    </citation>
    <scope>NUCLEOTIDE SEQUENCE [LARGE SCALE GENOMIC DNA]</scope>
    <source>
        <strain evidence="6 7">MYSH2</strain>
    </source>
</reference>
<comment type="caution">
    <text evidence="6">The sequence shown here is derived from an EMBL/GenBank/DDBJ whole genome shotgun (WGS) entry which is preliminary data.</text>
</comment>
<sequence>MLCIPTLCTAKKVVEIPVYRPGVFNSLKDSAADRRVDIARTLSRPCRKMTEADAMRTIDDLHKVAVALDDIPLQCAVFDIRADYYSVNRGYNNLSTRYYKQAVEFAENEKRQMETGIYQHRLANYFFLYKKNIDACRYYLLSEKNLKEVGFKSVPGMGNLFSETANFYYALGDYDDARENLKNALVYQPEPSRTRVNIINTIGLTYRNSGNYPPALNYFNSALKLAVQIHDTVWVALAKGNIGSVYLLQEKYNEALPLIREDYSQSLKYGQDVNSAIAMLRIVRISLKFNNATLAAAQLDTVDKVLSVTSENVLNERIKYYDLLAQVKSKLKQPAQAEHYRLISEQLMDSLAKRDNIAAIERIRLQWLKQKSREDFNNLKKSANVAAYKQNTIIVVLLLLIVIGILVFNRQRLKAKKDRALLASELLRLEQERKNAEAALSGYTENLRQKNEMIEGFKRELERLQITVNDREFAANLEKLMQAHIMTDESWEDFKKLFTKVHRNFFHNLRHKYEGLSDTDVRLLALIKLKLNNKEMAGMLGITVDGVKKAKQRLRKKMNIDDNEEVETVVNML</sequence>
<dbReference type="InterPro" id="IPR036388">
    <property type="entry name" value="WH-like_DNA-bd_sf"/>
</dbReference>
<keyword evidence="5" id="KW-0812">Transmembrane</keyword>
<dbReference type="InterPro" id="IPR011990">
    <property type="entry name" value="TPR-like_helical_dom_sf"/>
</dbReference>
<evidence type="ECO:0000256" key="3">
    <source>
        <dbReference type="PROSITE-ProRule" id="PRU00339"/>
    </source>
</evidence>
<protein>
    <submittedName>
        <fullName evidence="6">Tetratricopeptide repeat protein</fullName>
    </submittedName>
</protein>
<proteinExistence type="predicted"/>
<feature type="repeat" description="TPR" evidence="3">
    <location>
        <begin position="158"/>
        <end position="191"/>
    </location>
</feature>
<dbReference type="EMBL" id="QWDC01000002">
    <property type="protein sequence ID" value="RFZ92158.1"/>
    <property type="molecule type" value="Genomic_DNA"/>
</dbReference>
<keyword evidence="2 3" id="KW-0802">TPR repeat</keyword>
<evidence type="ECO:0000256" key="2">
    <source>
        <dbReference type="ARBA" id="ARBA00022803"/>
    </source>
</evidence>
<name>A0A372NSD3_9SPHI</name>
<dbReference type="SUPFAM" id="SSF46894">
    <property type="entry name" value="C-terminal effector domain of the bipartite response regulators"/>
    <property type="match status" value="1"/>
</dbReference>
<evidence type="ECO:0000256" key="4">
    <source>
        <dbReference type="SAM" id="Coils"/>
    </source>
</evidence>
<dbReference type="PROSITE" id="PS50005">
    <property type="entry name" value="TPR"/>
    <property type="match status" value="2"/>
</dbReference>
<keyword evidence="5" id="KW-0472">Membrane</keyword>
<feature type="repeat" description="TPR" evidence="3">
    <location>
        <begin position="196"/>
        <end position="229"/>
    </location>
</feature>
<dbReference type="Pfam" id="PF13424">
    <property type="entry name" value="TPR_12"/>
    <property type="match status" value="1"/>
</dbReference>
<keyword evidence="7" id="KW-1185">Reference proteome</keyword>
<keyword evidence="5" id="KW-1133">Transmembrane helix</keyword>
<feature type="transmembrane region" description="Helical" evidence="5">
    <location>
        <begin position="392"/>
        <end position="409"/>
    </location>
</feature>
<dbReference type="SMART" id="SM00028">
    <property type="entry name" value="TPR"/>
    <property type="match status" value="3"/>
</dbReference>
<dbReference type="Proteomes" id="UP000264217">
    <property type="component" value="Unassembled WGS sequence"/>
</dbReference>
<gene>
    <name evidence="6" type="ORF">D0C36_12000</name>
</gene>
<dbReference type="InterPro" id="IPR016032">
    <property type="entry name" value="Sig_transdc_resp-reg_C-effctor"/>
</dbReference>
<dbReference type="AlphaFoldDB" id="A0A372NSD3"/>
<dbReference type="SUPFAM" id="SSF48452">
    <property type="entry name" value="TPR-like"/>
    <property type="match status" value="1"/>
</dbReference>
<dbReference type="Gene3D" id="1.10.10.10">
    <property type="entry name" value="Winged helix-like DNA-binding domain superfamily/Winged helix DNA-binding domain"/>
    <property type="match status" value="1"/>
</dbReference>
<keyword evidence="1" id="KW-0677">Repeat</keyword>
<evidence type="ECO:0000256" key="1">
    <source>
        <dbReference type="ARBA" id="ARBA00022737"/>
    </source>
</evidence>
<dbReference type="GO" id="GO:0006355">
    <property type="term" value="P:regulation of DNA-templated transcription"/>
    <property type="evidence" value="ECO:0007669"/>
    <property type="project" value="InterPro"/>
</dbReference>
<evidence type="ECO:0000313" key="6">
    <source>
        <dbReference type="EMBL" id="RFZ92158.1"/>
    </source>
</evidence>
<dbReference type="Gene3D" id="1.25.40.10">
    <property type="entry name" value="Tetratricopeptide repeat domain"/>
    <property type="match status" value="1"/>
</dbReference>
<dbReference type="GO" id="GO:0003677">
    <property type="term" value="F:DNA binding"/>
    <property type="evidence" value="ECO:0007669"/>
    <property type="project" value="InterPro"/>
</dbReference>
<accession>A0A372NSD3</accession>
<evidence type="ECO:0000313" key="7">
    <source>
        <dbReference type="Proteomes" id="UP000264217"/>
    </source>
</evidence>
<dbReference type="PANTHER" id="PTHR45641:SF19">
    <property type="entry name" value="NEPHROCYSTIN-3"/>
    <property type="match status" value="1"/>
</dbReference>
<evidence type="ECO:0000256" key="5">
    <source>
        <dbReference type="SAM" id="Phobius"/>
    </source>
</evidence>
<feature type="coiled-coil region" evidence="4">
    <location>
        <begin position="412"/>
        <end position="467"/>
    </location>
</feature>
<keyword evidence="4" id="KW-0175">Coiled coil</keyword>